<dbReference type="Proteomes" id="UP000663193">
    <property type="component" value="Chromosome 1"/>
</dbReference>
<name>A0A7U2EUY5_PHANO</name>
<dbReference type="EMBL" id="CP069023">
    <property type="protein sequence ID" value="QRC91594.1"/>
    <property type="molecule type" value="Genomic_DNA"/>
</dbReference>
<proteinExistence type="predicted"/>
<protein>
    <submittedName>
        <fullName evidence="1">Uncharacterized protein</fullName>
    </submittedName>
</protein>
<dbReference type="AlphaFoldDB" id="A0A7U2EUY5"/>
<accession>A0A7U2EUY5</accession>
<gene>
    <name evidence="1" type="ORF">JI435_300670</name>
</gene>
<reference evidence="2" key="1">
    <citation type="journal article" date="2021" name="BMC Genomics">
        <title>Chromosome-level genome assembly and manually-curated proteome of model necrotroph Parastagonospora nodorum Sn15 reveals a genome-wide trove of candidate effector homologs, and redundancy of virulence-related functions within an accessory chromosome.</title>
        <authorList>
            <person name="Bertazzoni S."/>
            <person name="Jones D.A.B."/>
            <person name="Phan H.T."/>
            <person name="Tan K.-C."/>
            <person name="Hane J.K."/>
        </authorList>
    </citation>
    <scope>NUCLEOTIDE SEQUENCE [LARGE SCALE GENOMIC DNA]</scope>
    <source>
        <strain evidence="2">SN15 / ATCC MYA-4574 / FGSC 10173)</strain>
    </source>
</reference>
<evidence type="ECO:0000313" key="2">
    <source>
        <dbReference type="Proteomes" id="UP000663193"/>
    </source>
</evidence>
<dbReference type="VEuPathDB" id="FungiDB:JI435_300670"/>
<organism evidence="1 2">
    <name type="scientific">Phaeosphaeria nodorum (strain SN15 / ATCC MYA-4574 / FGSC 10173)</name>
    <name type="common">Glume blotch fungus</name>
    <name type="synonym">Parastagonospora nodorum</name>
    <dbReference type="NCBI Taxonomy" id="321614"/>
    <lineage>
        <taxon>Eukaryota</taxon>
        <taxon>Fungi</taxon>
        <taxon>Dikarya</taxon>
        <taxon>Ascomycota</taxon>
        <taxon>Pezizomycotina</taxon>
        <taxon>Dothideomycetes</taxon>
        <taxon>Pleosporomycetidae</taxon>
        <taxon>Pleosporales</taxon>
        <taxon>Pleosporineae</taxon>
        <taxon>Phaeosphaeriaceae</taxon>
        <taxon>Parastagonospora</taxon>
    </lineage>
</organism>
<evidence type="ECO:0000313" key="1">
    <source>
        <dbReference type="EMBL" id="QRC91594.1"/>
    </source>
</evidence>
<keyword evidence="2" id="KW-1185">Reference proteome</keyword>
<sequence>MLVSSLDIPIRITAVCFSRACPVTVMVQHELSLHMPTEMLRTCVFLVRHEIQRPGLQARPNGCATR</sequence>